<dbReference type="InterPro" id="IPR014710">
    <property type="entry name" value="RmlC-like_jellyroll"/>
</dbReference>
<dbReference type="InterPro" id="IPR009057">
    <property type="entry name" value="Homeodomain-like_sf"/>
</dbReference>
<dbReference type="Gene3D" id="2.60.120.10">
    <property type="entry name" value="Jelly Rolls"/>
    <property type="match status" value="1"/>
</dbReference>
<organism evidence="6 7">
    <name type="scientific">Thalassotalea marina</name>
    <dbReference type="NCBI Taxonomy" id="1673741"/>
    <lineage>
        <taxon>Bacteria</taxon>
        <taxon>Pseudomonadati</taxon>
        <taxon>Pseudomonadota</taxon>
        <taxon>Gammaproteobacteria</taxon>
        <taxon>Alteromonadales</taxon>
        <taxon>Colwelliaceae</taxon>
        <taxon>Thalassotalea</taxon>
    </lineage>
</organism>
<evidence type="ECO:0000313" key="6">
    <source>
        <dbReference type="EMBL" id="GHG00369.1"/>
    </source>
</evidence>
<dbReference type="Gene3D" id="1.10.10.60">
    <property type="entry name" value="Homeodomain-like"/>
    <property type="match status" value="1"/>
</dbReference>
<keyword evidence="7" id="KW-1185">Reference proteome</keyword>
<sequence>MTAKLDKDPKRFNIQHRQIPALAGVSLYQHPKTQLLFVLQGVLAVITLSGRYIVPAGHGILIPANVKHELIAKTDAELVGLYFSQTAIEQWLNEPRVLQGSKFFNAMMLESLNLPQPEQMLARHCTLVELIEYYLEQLPVRDTYLPYPQHEKLMVIVERILKHPALKSDLVSWGKFVNLSARTLTRRFKQETGLTYSQWRKRLNVQVAIKHLAQGDDIANIASLLGYDSSSAFIFMFRQQVGLSPKQFLKSLSL</sequence>
<proteinExistence type="predicted"/>
<dbReference type="PANTHER" id="PTHR11019:SF199">
    <property type="entry name" value="HTH-TYPE TRANSCRIPTIONAL REGULATOR NIMR"/>
    <property type="match status" value="1"/>
</dbReference>
<protein>
    <submittedName>
        <fullName evidence="6">AraC family transcriptional regulator</fullName>
    </submittedName>
</protein>
<dbReference type="PROSITE" id="PS01124">
    <property type="entry name" value="HTH_ARAC_FAMILY_2"/>
    <property type="match status" value="1"/>
</dbReference>
<comment type="caution">
    <text evidence="6">The sequence shown here is derived from an EMBL/GenBank/DDBJ whole genome shotgun (WGS) entry which is preliminary data.</text>
</comment>
<feature type="domain" description="HTH araC/xylS-type" evidence="5">
    <location>
        <begin position="151"/>
        <end position="251"/>
    </location>
</feature>
<dbReference type="SUPFAM" id="SSF46689">
    <property type="entry name" value="Homeodomain-like"/>
    <property type="match status" value="2"/>
</dbReference>
<dbReference type="Proteomes" id="UP000623842">
    <property type="component" value="Unassembled WGS sequence"/>
</dbReference>
<dbReference type="GO" id="GO:0043565">
    <property type="term" value="F:sequence-specific DNA binding"/>
    <property type="evidence" value="ECO:0007669"/>
    <property type="project" value="InterPro"/>
</dbReference>
<evidence type="ECO:0000256" key="1">
    <source>
        <dbReference type="ARBA" id="ARBA00022491"/>
    </source>
</evidence>
<dbReference type="PANTHER" id="PTHR11019">
    <property type="entry name" value="HTH-TYPE TRANSCRIPTIONAL REGULATOR NIMR"/>
    <property type="match status" value="1"/>
</dbReference>
<dbReference type="FunFam" id="1.10.10.60:FF:000132">
    <property type="entry name" value="AraC family transcriptional regulator"/>
    <property type="match status" value="1"/>
</dbReference>
<evidence type="ECO:0000256" key="2">
    <source>
        <dbReference type="ARBA" id="ARBA00023015"/>
    </source>
</evidence>
<dbReference type="EMBL" id="BNCK01000007">
    <property type="protein sequence ID" value="GHG00369.1"/>
    <property type="molecule type" value="Genomic_DNA"/>
</dbReference>
<evidence type="ECO:0000259" key="5">
    <source>
        <dbReference type="PROSITE" id="PS01124"/>
    </source>
</evidence>
<dbReference type="RefSeq" id="WP_189772509.1">
    <property type="nucleotide sequence ID" value="NZ_BNCK01000007.1"/>
</dbReference>
<dbReference type="Pfam" id="PF12833">
    <property type="entry name" value="HTH_18"/>
    <property type="match status" value="1"/>
</dbReference>
<keyword evidence="4" id="KW-0804">Transcription</keyword>
<dbReference type="Pfam" id="PF02311">
    <property type="entry name" value="AraC_binding"/>
    <property type="match status" value="1"/>
</dbReference>
<dbReference type="InterPro" id="IPR018060">
    <property type="entry name" value="HTH_AraC"/>
</dbReference>
<dbReference type="InterPro" id="IPR011051">
    <property type="entry name" value="RmlC_Cupin_sf"/>
</dbReference>
<dbReference type="AlphaFoldDB" id="A0A919BM23"/>
<keyword evidence="3" id="KW-0238">DNA-binding</keyword>
<dbReference type="InterPro" id="IPR003313">
    <property type="entry name" value="AraC-bd"/>
</dbReference>
<dbReference type="CDD" id="cd06124">
    <property type="entry name" value="cupin_NimR-like_N"/>
    <property type="match status" value="1"/>
</dbReference>
<keyword evidence="1" id="KW-0678">Repressor</keyword>
<evidence type="ECO:0000256" key="3">
    <source>
        <dbReference type="ARBA" id="ARBA00023125"/>
    </source>
</evidence>
<dbReference type="GO" id="GO:0003700">
    <property type="term" value="F:DNA-binding transcription factor activity"/>
    <property type="evidence" value="ECO:0007669"/>
    <property type="project" value="InterPro"/>
</dbReference>
<keyword evidence="2" id="KW-0805">Transcription regulation</keyword>
<accession>A0A919BM23</accession>
<gene>
    <name evidence="6" type="ORF">GCM10017161_31290</name>
</gene>
<evidence type="ECO:0000256" key="4">
    <source>
        <dbReference type="ARBA" id="ARBA00023163"/>
    </source>
</evidence>
<name>A0A919BM23_9GAMM</name>
<evidence type="ECO:0000313" key="7">
    <source>
        <dbReference type="Proteomes" id="UP000623842"/>
    </source>
</evidence>
<dbReference type="SUPFAM" id="SSF51182">
    <property type="entry name" value="RmlC-like cupins"/>
    <property type="match status" value="1"/>
</dbReference>
<reference evidence="6" key="2">
    <citation type="submission" date="2020-09" db="EMBL/GenBank/DDBJ databases">
        <authorList>
            <person name="Sun Q."/>
            <person name="Kim S."/>
        </authorList>
    </citation>
    <scope>NUCLEOTIDE SEQUENCE</scope>
    <source>
        <strain evidence="6">KCTC 42731</strain>
    </source>
</reference>
<dbReference type="SMART" id="SM00342">
    <property type="entry name" value="HTH_ARAC"/>
    <property type="match status" value="1"/>
</dbReference>
<reference evidence="6" key="1">
    <citation type="journal article" date="2014" name="Int. J. Syst. Evol. Microbiol.">
        <title>Complete genome sequence of Corynebacterium casei LMG S-19264T (=DSM 44701T), isolated from a smear-ripened cheese.</title>
        <authorList>
            <consortium name="US DOE Joint Genome Institute (JGI-PGF)"/>
            <person name="Walter F."/>
            <person name="Albersmeier A."/>
            <person name="Kalinowski J."/>
            <person name="Ruckert C."/>
        </authorList>
    </citation>
    <scope>NUCLEOTIDE SEQUENCE</scope>
    <source>
        <strain evidence="6">KCTC 42731</strain>
    </source>
</reference>